<dbReference type="InParanoid" id="E2AFU4"/>
<dbReference type="Proteomes" id="UP000000311">
    <property type="component" value="Unassembled WGS sequence"/>
</dbReference>
<feature type="chain" id="PRO_5003156881" evidence="1">
    <location>
        <begin position="20"/>
        <end position="512"/>
    </location>
</feature>
<dbReference type="OrthoDB" id="7685922at2759"/>
<dbReference type="InterPro" id="IPR008993">
    <property type="entry name" value="TIMP-like_OB-fold"/>
</dbReference>
<gene>
    <name evidence="2" type="ORF">EAG_03256</name>
</gene>
<evidence type="ECO:0000256" key="1">
    <source>
        <dbReference type="SAM" id="SignalP"/>
    </source>
</evidence>
<keyword evidence="1" id="KW-0732">Signal</keyword>
<reference evidence="2 3" key="1">
    <citation type="journal article" date="2010" name="Science">
        <title>Genomic comparison of the ants Camponotus floridanus and Harpegnathos saltator.</title>
        <authorList>
            <person name="Bonasio R."/>
            <person name="Zhang G."/>
            <person name="Ye C."/>
            <person name="Mutti N.S."/>
            <person name="Fang X."/>
            <person name="Qin N."/>
            <person name="Donahue G."/>
            <person name="Yang P."/>
            <person name="Li Q."/>
            <person name="Li C."/>
            <person name="Zhang P."/>
            <person name="Huang Z."/>
            <person name="Berger S.L."/>
            <person name="Reinberg D."/>
            <person name="Wang J."/>
            <person name="Liebig J."/>
        </authorList>
    </citation>
    <scope>NUCLEOTIDE SEQUENCE [LARGE SCALE GENOMIC DNA]</scope>
    <source>
        <strain evidence="3">C129</strain>
    </source>
</reference>
<protein>
    <submittedName>
        <fullName evidence="2">Uncharacterized protein</fullName>
    </submittedName>
</protein>
<dbReference type="Gene3D" id="2.40.50.120">
    <property type="match status" value="1"/>
</dbReference>
<sequence length="512" mass="56915">MPSYSLISFMVLWASLSLASFSTKELLECRANLTAAIKNDMMFLGKVRQSDYIFTGKIKELRQEGRVLHARVKRAIKGALNATVDLTVNDTCGSYIRRGYTGIFLARRGGSDARHIGKIVMHFGPVPLTLANLDRLNAAVKAFRAQKYLQFMGRAGIARASTFAVPNTVIMARPAKLHLVAHTALLLNHNYVLYHMRKTFFHVIQNLPNGPRAHRPNLLQFVWAVKNADQNSQTIPTRRTRLLQIKERFGRPCFDSISTWRGIERIPVRSLSPADLPICRSEFPACGLRAPRQLDSSEFRFRRAIVKDAAVAGGWAVGMALKTIFDEFSNDRNGAIPISCDSRKTIFASWWRFMRLQVAIRDFCQNARRLLGSRVIGVTEVAVKTSGGSDKGTMLDDDNAESIGLYSCSRNAYIVVVLFVSLDRVLAELVRSGTSGISIGRQTDGSTVFSWLMSHGDGITDHLLGSSLGSDLRQASKGSEHSTSTRLAGDEIFPMNLLSETRFDDEISRGRP</sequence>
<dbReference type="AlphaFoldDB" id="E2AFU4"/>
<evidence type="ECO:0000313" key="2">
    <source>
        <dbReference type="EMBL" id="EFN67693.1"/>
    </source>
</evidence>
<accession>E2AFU4</accession>
<keyword evidence="3" id="KW-1185">Reference proteome</keyword>
<organism evidence="3">
    <name type="scientific">Camponotus floridanus</name>
    <name type="common">Florida carpenter ant</name>
    <dbReference type="NCBI Taxonomy" id="104421"/>
    <lineage>
        <taxon>Eukaryota</taxon>
        <taxon>Metazoa</taxon>
        <taxon>Ecdysozoa</taxon>
        <taxon>Arthropoda</taxon>
        <taxon>Hexapoda</taxon>
        <taxon>Insecta</taxon>
        <taxon>Pterygota</taxon>
        <taxon>Neoptera</taxon>
        <taxon>Endopterygota</taxon>
        <taxon>Hymenoptera</taxon>
        <taxon>Apocrita</taxon>
        <taxon>Aculeata</taxon>
        <taxon>Formicoidea</taxon>
        <taxon>Formicidae</taxon>
        <taxon>Formicinae</taxon>
        <taxon>Camponotus</taxon>
    </lineage>
</organism>
<proteinExistence type="predicted"/>
<name>E2AFU4_CAMFO</name>
<evidence type="ECO:0000313" key="3">
    <source>
        <dbReference type="Proteomes" id="UP000000311"/>
    </source>
</evidence>
<feature type="signal peptide" evidence="1">
    <location>
        <begin position="1"/>
        <end position="19"/>
    </location>
</feature>
<dbReference type="EMBL" id="GL439158">
    <property type="protein sequence ID" value="EFN67693.1"/>
    <property type="molecule type" value="Genomic_DNA"/>
</dbReference>